<evidence type="ECO:0000256" key="5">
    <source>
        <dbReference type="ARBA" id="ARBA00022692"/>
    </source>
</evidence>
<keyword evidence="17" id="KW-1185">Reference proteome</keyword>
<feature type="transmembrane region" description="Helical" evidence="15">
    <location>
        <begin position="6"/>
        <end position="32"/>
    </location>
</feature>
<comment type="similarity">
    <text evidence="2 13">Belongs to the G-protein coupled receptor T2R family.</text>
</comment>
<comment type="function">
    <text evidence="12">Receptor that may play a role in the perception of bitterness and is gustducin-linked. May play a role in sensing the chemical composition of the gastrointestinal content. The activity of this receptor may stimulate alpha gustducin, mediate PLC-beta-2 activation and lead to the gating of TRPM5.</text>
</comment>
<name>A0ABD2EF41_DAUMA</name>
<dbReference type="GO" id="GO:0005886">
    <property type="term" value="C:plasma membrane"/>
    <property type="evidence" value="ECO:0007669"/>
    <property type="project" value="UniProtKB-ARBA"/>
</dbReference>
<dbReference type="GO" id="GO:0004930">
    <property type="term" value="F:G protein-coupled receptor activity"/>
    <property type="evidence" value="ECO:0007669"/>
    <property type="project" value="UniProtKB-KW"/>
</dbReference>
<reference evidence="16 17" key="1">
    <citation type="journal article" date="2024" name="G3 (Bethesda)">
        <title>A hybrid genome assembly of the endangered aye-aye (Daubentonia madagascariensis).</title>
        <authorList>
            <person name="Versoza C.J."/>
            <person name="Pfeifer S.P."/>
        </authorList>
    </citation>
    <scope>NUCLEOTIDE SEQUENCE [LARGE SCALE GENOMIC DNA]</scope>
    <source>
        <strain evidence="16">6821</strain>
    </source>
</reference>
<evidence type="ECO:0000313" key="17">
    <source>
        <dbReference type="Proteomes" id="UP001610411"/>
    </source>
</evidence>
<comment type="subcellular location">
    <subcellularLocation>
        <location evidence="1 14">Membrane</location>
        <topology evidence="1 14">Multi-pass membrane protein</topology>
    </subcellularLocation>
</comment>
<dbReference type="GO" id="GO:0050909">
    <property type="term" value="P:sensory perception of taste"/>
    <property type="evidence" value="ECO:0007669"/>
    <property type="project" value="UniProtKB-KW"/>
</dbReference>
<keyword evidence="9 14" id="KW-0675">Receptor</keyword>
<accession>A0ABD2EF41</accession>
<dbReference type="Proteomes" id="UP001610411">
    <property type="component" value="Unassembled WGS sequence"/>
</dbReference>
<keyword evidence="11 14" id="KW-0807">Transducer</keyword>
<sequence>MQSGLMIFFMLLFALLCLLGILANGFIVLVLSREWLRFGRLLPLDMILISLGASRFCLQWVGLVHNFYYFSHLVEYPKSLSRQFFGLHWDFLNSATFWFGTLLGVLFCMKIANITHPTFLWLKWRFLGSVPWLLLGSVLVSIIVTLLFFWGNHTVYQGFLIRKISGNMTYEEWNRRMEIHYFLPLKLVTLSIPCSVFLVSIALLINSLRRHTRRMQHSAHILQDPNTQAHTRALKSLVSFLILYALSFVSLIIDAAGFFFFRERVVLAMADYNLFEHICPSLHPHLQQRQASRHVQAATAVGQELLGGL</sequence>
<evidence type="ECO:0000256" key="2">
    <source>
        <dbReference type="ARBA" id="ARBA00007376"/>
    </source>
</evidence>
<dbReference type="Gene3D" id="1.20.1070.10">
    <property type="entry name" value="Rhodopsin 7-helix transmembrane proteins"/>
    <property type="match status" value="1"/>
</dbReference>
<comment type="caution">
    <text evidence="16">The sequence shown here is derived from an EMBL/GenBank/DDBJ whole genome shotgun (WGS) entry which is preliminary data.</text>
</comment>
<evidence type="ECO:0000256" key="11">
    <source>
        <dbReference type="ARBA" id="ARBA00023224"/>
    </source>
</evidence>
<dbReference type="InterPro" id="IPR007960">
    <property type="entry name" value="TAS2R"/>
</dbReference>
<feature type="transmembrane region" description="Helical" evidence="15">
    <location>
        <begin position="181"/>
        <end position="205"/>
    </location>
</feature>
<dbReference type="FunFam" id="1.20.1070.10:FF:000055">
    <property type="entry name" value="Taste receptor type 2"/>
    <property type="match status" value="1"/>
</dbReference>
<keyword evidence="8 14" id="KW-0472">Membrane</keyword>
<evidence type="ECO:0000256" key="14">
    <source>
        <dbReference type="RuleBase" id="RU004424"/>
    </source>
</evidence>
<feature type="transmembrane region" description="Helical" evidence="15">
    <location>
        <begin position="130"/>
        <end position="150"/>
    </location>
</feature>
<dbReference type="AlphaFoldDB" id="A0ABD2EF41"/>
<dbReference type="PANTHER" id="PTHR11394:SF73">
    <property type="entry name" value="TASTE RECEPTOR TYPE 2 MEMBER 41"/>
    <property type="match status" value="1"/>
</dbReference>
<feature type="non-terminal residue" evidence="16">
    <location>
        <position position="309"/>
    </location>
</feature>
<evidence type="ECO:0000256" key="8">
    <source>
        <dbReference type="ARBA" id="ARBA00023136"/>
    </source>
</evidence>
<evidence type="ECO:0000256" key="10">
    <source>
        <dbReference type="ARBA" id="ARBA00023180"/>
    </source>
</evidence>
<dbReference type="PANTHER" id="PTHR11394">
    <property type="entry name" value="TASTE RECEPTOR TYPE 2"/>
    <property type="match status" value="1"/>
</dbReference>
<dbReference type="Pfam" id="PF05296">
    <property type="entry name" value="TAS2R"/>
    <property type="match status" value="1"/>
</dbReference>
<evidence type="ECO:0000256" key="9">
    <source>
        <dbReference type="ARBA" id="ARBA00023170"/>
    </source>
</evidence>
<evidence type="ECO:0000256" key="3">
    <source>
        <dbReference type="ARBA" id="ARBA00022480"/>
    </source>
</evidence>
<feature type="transmembrane region" description="Helical" evidence="15">
    <location>
        <begin position="237"/>
        <end position="261"/>
    </location>
</feature>
<feature type="transmembrane region" description="Helical" evidence="15">
    <location>
        <begin position="44"/>
        <end position="71"/>
    </location>
</feature>
<feature type="transmembrane region" description="Helical" evidence="15">
    <location>
        <begin position="91"/>
        <end position="109"/>
    </location>
</feature>
<evidence type="ECO:0000256" key="4">
    <source>
        <dbReference type="ARBA" id="ARBA00022606"/>
    </source>
</evidence>
<dbReference type="SUPFAM" id="SSF81321">
    <property type="entry name" value="Family A G protein-coupled receptor-like"/>
    <property type="match status" value="1"/>
</dbReference>
<evidence type="ECO:0000313" key="16">
    <source>
        <dbReference type="EMBL" id="KAL2777809.1"/>
    </source>
</evidence>
<keyword evidence="3 14" id="KW-0919">Taste</keyword>
<keyword evidence="7 14" id="KW-0297">G-protein coupled receptor</keyword>
<evidence type="ECO:0000256" key="12">
    <source>
        <dbReference type="ARBA" id="ARBA00024847"/>
    </source>
</evidence>
<keyword evidence="4 14" id="KW-0716">Sensory transduction</keyword>
<evidence type="ECO:0000256" key="6">
    <source>
        <dbReference type="ARBA" id="ARBA00022989"/>
    </source>
</evidence>
<dbReference type="EMBL" id="JBFSEQ010000005">
    <property type="protein sequence ID" value="KAL2777809.1"/>
    <property type="molecule type" value="Genomic_DNA"/>
</dbReference>
<keyword evidence="5 14" id="KW-0812">Transmembrane</keyword>
<evidence type="ECO:0000256" key="7">
    <source>
        <dbReference type="ARBA" id="ARBA00023040"/>
    </source>
</evidence>
<protein>
    <recommendedName>
        <fullName evidence="14">Taste receptor type 2</fullName>
    </recommendedName>
</protein>
<keyword evidence="10" id="KW-0325">Glycoprotein</keyword>
<organism evidence="16 17">
    <name type="scientific">Daubentonia madagascariensis</name>
    <name type="common">Aye-aye</name>
    <name type="synonym">Sciurus madagascariensis</name>
    <dbReference type="NCBI Taxonomy" id="31869"/>
    <lineage>
        <taxon>Eukaryota</taxon>
        <taxon>Metazoa</taxon>
        <taxon>Chordata</taxon>
        <taxon>Craniata</taxon>
        <taxon>Vertebrata</taxon>
        <taxon>Euteleostomi</taxon>
        <taxon>Mammalia</taxon>
        <taxon>Eutheria</taxon>
        <taxon>Euarchontoglires</taxon>
        <taxon>Primates</taxon>
        <taxon>Strepsirrhini</taxon>
        <taxon>Chiromyiformes</taxon>
        <taxon>Daubentoniidae</taxon>
        <taxon>Daubentonia</taxon>
    </lineage>
</organism>
<keyword evidence="6 15" id="KW-1133">Transmembrane helix</keyword>
<evidence type="ECO:0000256" key="15">
    <source>
        <dbReference type="SAM" id="Phobius"/>
    </source>
</evidence>
<gene>
    <name evidence="16" type="ORF">WCI35_015987</name>
</gene>
<proteinExistence type="inferred from homology"/>
<evidence type="ECO:0000256" key="1">
    <source>
        <dbReference type="ARBA" id="ARBA00004141"/>
    </source>
</evidence>
<evidence type="ECO:0000256" key="13">
    <source>
        <dbReference type="RuleBase" id="RU004423"/>
    </source>
</evidence>